<reference evidence="1" key="1">
    <citation type="submission" date="2020-08" db="EMBL/GenBank/DDBJ databases">
        <title>Genome sequencing and assembly of the red palm weevil Rhynchophorus ferrugineus.</title>
        <authorList>
            <person name="Dias G.B."/>
            <person name="Bergman C.M."/>
            <person name="Manee M."/>
        </authorList>
    </citation>
    <scope>NUCLEOTIDE SEQUENCE</scope>
    <source>
        <strain evidence="1">AA-2017</strain>
        <tissue evidence="1">Whole larva</tissue>
    </source>
</reference>
<proteinExistence type="predicted"/>
<gene>
    <name evidence="1" type="ORF">GWI33_019110</name>
</gene>
<accession>A0A834HUA8</accession>
<evidence type="ECO:0000313" key="1">
    <source>
        <dbReference type="EMBL" id="KAF7267618.1"/>
    </source>
</evidence>
<organism evidence="1 2">
    <name type="scientific">Rhynchophorus ferrugineus</name>
    <name type="common">Red palm weevil</name>
    <name type="synonym">Curculio ferrugineus</name>
    <dbReference type="NCBI Taxonomy" id="354439"/>
    <lineage>
        <taxon>Eukaryota</taxon>
        <taxon>Metazoa</taxon>
        <taxon>Ecdysozoa</taxon>
        <taxon>Arthropoda</taxon>
        <taxon>Hexapoda</taxon>
        <taxon>Insecta</taxon>
        <taxon>Pterygota</taxon>
        <taxon>Neoptera</taxon>
        <taxon>Endopterygota</taxon>
        <taxon>Coleoptera</taxon>
        <taxon>Polyphaga</taxon>
        <taxon>Cucujiformia</taxon>
        <taxon>Curculionidae</taxon>
        <taxon>Dryophthorinae</taxon>
        <taxon>Rhynchophorus</taxon>
    </lineage>
</organism>
<dbReference type="Proteomes" id="UP000625711">
    <property type="component" value="Unassembled WGS sequence"/>
</dbReference>
<dbReference type="EMBL" id="JAACXV010014401">
    <property type="protein sequence ID" value="KAF7267618.1"/>
    <property type="molecule type" value="Genomic_DNA"/>
</dbReference>
<name>A0A834HUA8_RHYFE</name>
<evidence type="ECO:0000313" key="2">
    <source>
        <dbReference type="Proteomes" id="UP000625711"/>
    </source>
</evidence>
<dbReference type="AlphaFoldDB" id="A0A834HUA8"/>
<comment type="caution">
    <text evidence="1">The sequence shown here is derived from an EMBL/GenBank/DDBJ whole genome shotgun (WGS) entry which is preliminary data.</text>
</comment>
<protein>
    <submittedName>
        <fullName evidence="1">Uncharacterized protein</fullName>
    </submittedName>
</protein>
<keyword evidence="2" id="KW-1185">Reference proteome</keyword>
<sequence>MIVKLFTEEHRESGPYAGGFSSPAARFKVFFWSGRLEVERYGGPTGARPCAGRRNERNWEKNIAKVAGGWGAGLNFWNLQRRMRDGGREVD</sequence>